<proteinExistence type="predicted"/>
<protein>
    <submittedName>
        <fullName evidence="1">CLUMA_CG002475, isoform A</fullName>
    </submittedName>
</protein>
<evidence type="ECO:0000313" key="1">
    <source>
        <dbReference type="EMBL" id="CRK88589.1"/>
    </source>
</evidence>
<gene>
    <name evidence="1" type="ORF">CLUMA_CG002475</name>
</gene>
<name>A0A1J1HKN2_9DIPT</name>
<dbReference type="PANTHER" id="PTHR20898:SF0">
    <property type="entry name" value="DAEDALUS ON 3-RELATED"/>
    <property type="match status" value="1"/>
</dbReference>
<dbReference type="AlphaFoldDB" id="A0A1J1HKN2"/>
<sequence length="144" mass="16252">MVFFECFVKPITKDIATLNVVIHFLKTVPEVMFGYDVTLKAGKRGFRSLINGKDIDMCKYLDGSKKSIALNYGLNLVRRHFPDGALHPCPYKEGTIELKNILSGAGESKMTKFPEATYMIKLKYYNKEDDNIASLNVTCTTKDV</sequence>
<dbReference type="Proteomes" id="UP000183832">
    <property type="component" value="Unassembled WGS sequence"/>
</dbReference>
<dbReference type="EMBL" id="CVRI01000009">
    <property type="protein sequence ID" value="CRK88589.1"/>
    <property type="molecule type" value="Genomic_DNA"/>
</dbReference>
<evidence type="ECO:0000313" key="2">
    <source>
        <dbReference type="Proteomes" id="UP000183832"/>
    </source>
</evidence>
<keyword evidence="2" id="KW-1185">Reference proteome</keyword>
<accession>A0A1J1HKN2</accession>
<organism evidence="1 2">
    <name type="scientific">Clunio marinus</name>
    <dbReference type="NCBI Taxonomy" id="568069"/>
    <lineage>
        <taxon>Eukaryota</taxon>
        <taxon>Metazoa</taxon>
        <taxon>Ecdysozoa</taxon>
        <taxon>Arthropoda</taxon>
        <taxon>Hexapoda</taxon>
        <taxon>Insecta</taxon>
        <taxon>Pterygota</taxon>
        <taxon>Neoptera</taxon>
        <taxon>Endopterygota</taxon>
        <taxon>Diptera</taxon>
        <taxon>Nematocera</taxon>
        <taxon>Chironomoidea</taxon>
        <taxon>Chironomidae</taxon>
        <taxon>Clunio</taxon>
    </lineage>
</organism>
<reference evidence="1 2" key="1">
    <citation type="submission" date="2015-04" db="EMBL/GenBank/DDBJ databases">
        <authorList>
            <person name="Syromyatnikov M.Y."/>
            <person name="Popov V.N."/>
        </authorList>
    </citation>
    <scope>NUCLEOTIDE SEQUENCE [LARGE SCALE GENOMIC DNA]</scope>
</reference>
<dbReference type="PANTHER" id="PTHR20898">
    <property type="entry name" value="DAEDALUS ON 3-RELATED-RELATED"/>
    <property type="match status" value="1"/>
</dbReference>